<dbReference type="GO" id="GO:0016491">
    <property type="term" value="F:oxidoreductase activity"/>
    <property type="evidence" value="ECO:0007669"/>
    <property type="project" value="UniProtKB-KW"/>
</dbReference>
<keyword evidence="2 3" id="KW-0812">Transmembrane</keyword>
<dbReference type="GO" id="GO:0016020">
    <property type="term" value="C:membrane"/>
    <property type="evidence" value="ECO:0007669"/>
    <property type="project" value="UniProtKB-SubCell"/>
</dbReference>
<keyword evidence="5" id="KW-0560">Oxidoreductase</keyword>
<feature type="domain" description="NADH:quinone oxidoreductase/Mrp antiporter transmembrane" evidence="4">
    <location>
        <begin position="7"/>
        <end position="41"/>
    </location>
</feature>
<name>F3CII4_PSESG</name>
<dbReference type="GO" id="GO:0012505">
    <property type="term" value="C:endomembrane system"/>
    <property type="evidence" value="ECO:0007669"/>
    <property type="project" value="UniProtKB-SubCell"/>
</dbReference>
<evidence type="ECO:0000256" key="2">
    <source>
        <dbReference type="RuleBase" id="RU000320"/>
    </source>
</evidence>
<proteinExistence type="predicted"/>
<dbReference type="EMBL" id="ADWY01003559">
    <property type="protein sequence ID" value="EGH19076.1"/>
    <property type="molecule type" value="Genomic_DNA"/>
</dbReference>
<organism evidence="5 6">
    <name type="scientific">Pseudomonas savastanoi pv. glycinea str. race 4</name>
    <dbReference type="NCBI Taxonomy" id="875330"/>
    <lineage>
        <taxon>Bacteria</taxon>
        <taxon>Pseudomonadati</taxon>
        <taxon>Pseudomonadota</taxon>
        <taxon>Gammaproteobacteria</taxon>
        <taxon>Pseudomonadales</taxon>
        <taxon>Pseudomonadaceae</taxon>
        <taxon>Pseudomonas</taxon>
    </lineage>
</organism>
<feature type="non-terminal residue" evidence="5">
    <location>
        <position position="41"/>
    </location>
</feature>
<comment type="caution">
    <text evidence="5">The sequence shown here is derived from an EMBL/GenBank/DDBJ whole genome shotgun (WGS) entry which is preliminary data.</text>
</comment>
<sequence length="41" mass="4301">KAIAATGMPSPIASLGLGMMVVGLAFKLSLVPFHLWTPDVY</sequence>
<keyword evidence="5" id="KW-0830">Ubiquinone</keyword>
<feature type="non-terminal residue" evidence="5">
    <location>
        <position position="1"/>
    </location>
</feature>
<protein>
    <submittedName>
        <fullName evidence="5">NADH:ubiquinone oxidoreductase subunit N</fullName>
        <ecNumber evidence="5">1.6.99.5</ecNumber>
    </submittedName>
</protein>
<evidence type="ECO:0000313" key="5">
    <source>
        <dbReference type="EMBL" id="EGH19076.1"/>
    </source>
</evidence>
<evidence type="ECO:0000256" key="3">
    <source>
        <dbReference type="SAM" id="Phobius"/>
    </source>
</evidence>
<reference evidence="5 6" key="1">
    <citation type="journal article" date="2011" name="PLoS Pathog.">
        <title>Dynamic evolution of pathogenicity revealed by sequencing and comparative genomics of 19 Pseudomonas syringae isolates.</title>
        <authorList>
            <person name="Baltrus D.A."/>
            <person name="Nishimura M.T."/>
            <person name="Romanchuk A."/>
            <person name="Chang J.H."/>
            <person name="Mukhtar M.S."/>
            <person name="Cherkis K."/>
            <person name="Roach J."/>
            <person name="Grant S.R."/>
            <person name="Jones C.D."/>
            <person name="Dangl J.L."/>
        </authorList>
    </citation>
    <scope>NUCLEOTIDE SEQUENCE [LARGE SCALE GENOMIC DNA]</scope>
    <source>
        <strain evidence="6">race 4</strain>
    </source>
</reference>
<dbReference type="InterPro" id="IPR001750">
    <property type="entry name" value="ND/Mrp_TM"/>
</dbReference>
<dbReference type="EC" id="1.6.99.5" evidence="5"/>
<keyword evidence="3" id="KW-0472">Membrane</keyword>
<dbReference type="Pfam" id="PF00361">
    <property type="entry name" value="Proton_antipo_M"/>
    <property type="match status" value="1"/>
</dbReference>
<accession>F3CII4</accession>
<evidence type="ECO:0000256" key="1">
    <source>
        <dbReference type="ARBA" id="ARBA00004127"/>
    </source>
</evidence>
<evidence type="ECO:0000259" key="4">
    <source>
        <dbReference type="Pfam" id="PF00361"/>
    </source>
</evidence>
<comment type="subcellular location">
    <subcellularLocation>
        <location evidence="1">Endomembrane system</location>
        <topology evidence="1">Multi-pass membrane protein</topology>
    </subcellularLocation>
    <subcellularLocation>
        <location evidence="2">Membrane</location>
        <topology evidence="2">Multi-pass membrane protein</topology>
    </subcellularLocation>
</comment>
<evidence type="ECO:0000313" key="6">
    <source>
        <dbReference type="Proteomes" id="UP000005466"/>
    </source>
</evidence>
<keyword evidence="3" id="KW-1133">Transmembrane helix</keyword>
<dbReference type="AlphaFoldDB" id="F3CII4"/>
<dbReference type="Proteomes" id="UP000005466">
    <property type="component" value="Unassembled WGS sequence"/>
</dbReference>
<feature type="transmembrane region" description="Helical" evidence="3">
    <location>
        <begin position="12"/>
        <end position="36"/>
    </location>
</feature>
<gene>
    <name evidence="5" type="ORF">Pgy4_39540</name>
</gene>